<dbReference type="OMA" id="NNSIYPQ"/>
<accession>Q4N9S0</accession>
<evidence type="ECO:0000313" key="1">
    <source>
        <dbReference type="EMBL" id="EAN33288.1"/>
    </source>
</evidence>
<comment type="caution">
    <text evidence="1">The sequence shown here is derived from an EMBL/GenBank/DDBJ whole genome shotgun (WGS) entry which is preliminary data.</text>
</comment>
<dbReference type="eggNOG" id="ENOG502SPBR">
    <property type="taxonomic scope" value="Eukaryota"/>
</dbReference>
<proteinExistence type="predicted"/>
<dbReference type="Proteomes" id="UP000001949">
    <property type="component" value="Unassembled WGS sequence"/>
</dbReference>
<reference evidence="1 2" key="1">
    <citation type="journal article" date="2005" name="Science">
        <title>Genome sequence of Theileria parva, a bovine pathogen that transforms lymphocytes.</title>
        <authorList>
            <person name="Gardner M.J."/>
            <person name="Bishop R."/>
            <person name="Shah T."/>
            <person name="de Villiers E.P."/>
            <person name="Carlton J.M."/>
            <person name="Hall N."/>
            <person name="Ren Q."/>
            <person name="Paulsen I.T."/>
            <person name="Pain A."/>
            <person name="Berriman M."/>
            <person name="Wilson R.J.M."/>
            <person name="Sato S."/>
            <person name="Ralph S.A."/>
            <person name="Mann D.J."/>
            <person name="Xiong Z."/>
            <person name="Shallom S.J."/>
            <person name="Weidman J."/>
            <person name="Jiang L."/>
            <person name="Lynn J."/>
            <person name="Weaver B."/>
            <person name="Shoaibi A."/>
            <person name="Domingo A.R."/>
            <person name="Wasawo D."/>
            <person name="Crabtree J."/>
            <person name="Wortman J.R."/>
            <person name="Haas B."/>
            <person name="Angiuoli S.V."/>
            <person name="Creasy T.H."/>
            <person name="Lu C."/>
            <person name="Suh B."/>
            <person name="Silva J.C."/>
            <person name="Utterback T.R."/>
            <person name="Feldblyum T.V."/>
            <person name="Pertea M."/>
            <person name="Allen J."/>
            <person name="Nierman W.C."/>
            <person name="Taracha E.L.N."/>
            <person name="Salzberg S.L."/>
            <person name="White O.R."/>
            <person name="Fitzhugh H.A."/>
            <person name="Morzaria S."/>
            <person name="Venter J.C."/>
            <person name="Fraser C.M."/>
            <person name="Nene V."/>
        </authorList>
    </citation>
    <scope>NUCLEOTIDE SEQUENCE [LARGE SCALE GENOMIC DNA]</scope>
    <source>
        <strain evidence="1 2">Muguga</strain>
    </source>
</reference>
<keyword evidence="2" id="KW-1185">Reference proteome</keyword>
<evidence type="ECO:0000313" key="2">
    <source>
        <dbReference type="Proteomes" id="UP000001949"/>
    </source>
</evidence>
<dbReference type="EMBL" id="AAGK01000001">
    <property type="protein sequence ID" value="EAN33288.1"/>
    <property type="molecule type" value="Genomic_DNA"/>
</dbReference>
<dbReference type="FunCoup" id="Q4N9S0">
    <property type="interactions" value="3"/>
</dbReference>
<sequence length="265" mass="31193">MPRGGHKGLLFPTSGVNLNFFGRRRRRGLYHHCTNEIFRPSWGPIKQPTISHYLNLLKWKNGTISESEMLPPQNVYGKDVRSAWPVPPNEFISRMYDKNELRYFKPVLMSNSDRIRNYIYNVLDSTNSRYNGFIGLNQNPEHTISSQHISKIVNLENDSSLPKINLHIARCERRFKRLEHLIKESDSWRTITHHHQSSTNPFPHVNEGASLIRNLPISEVLYTKGNHRLGRRAHPKWYTARYRKFMKKRELNEKLSQLHLEASTE</sequence>
<dbReference type="VEuPathDB" id="PiroplasmaDB:TpMuguga_01g00044"/>
<organism evidence="1 2">
    <name type="scientific">Theileria parva</name>
    <name type="common">East coast fever infection agent</name>
    <dbReference type="NCBI Taxonomy" id="5875"/>
    <lineage>
        <taxon>Eukaryota</taxon>
        <taxon>Sar</taxon>
        <taxon>Alveolata</taxon>
        <taxon>Apicomplexa</taxon>
        <taxon>Aconoidasida</taxon>
        <taxon>Piroplasmida</taxon>
        <taxon>Theileriidae</taxon>
        <taxon>Theileria</taxon>
    </lineage>
</organism>
<protein>
    <submittedName>
        <fullName evidence="1">Uncharacterized protein</fullName>
    </submittedName>
</protein>
<gene>
    <name evidence="1" type="ordered locus">TP01_0044</name>
</gene>
<name>Q4N9S0_THEPA</name>
<dbReference type="KEGG" id="tpv:TP01_0044"/>
<dbReference type="RefSeq" id="XP_765571.1">
    <property type="nucleotide sequence ID" value="XM_760478.1"/>
</dbReference>
<dbReference type="GeneID" id="3502991"/>
<dbReference type="InParanoid" id="Q4N9S0"/>
<dbReference type="AlphaFoldDB" id="Q4N9S0"/>